<organism evidence="3 4">
    <name type="scientific">Lachnotalea glycerini</name>
    <dbReference type="NCBI Taxonomy" id="1763509"/>
    <lineage>
        <taxon>Bacteria</taxon>
        <taxon>Bacillati</taxon>
        <taxon>Bacillota</taxon>
        <taxon>Clostridia</taxon>
        <taxon>Lachnospirales</taxon>
        <taxon>Lachnospiraceae</taxon>
        <taxon>Lachnotalea</taxon>
    </lineage>
</organism>
<evidence type="ECO:0000313" key="4">
    <source>
        <dbReference type="Proteomes" id="UP000216411"/>
    </source>
</evidence>
<sequence length="113" mass="12904">MRNSSLEQRVEMIQNIREISANNERTMSNIHGIIGNSFSTDTVATKSKSKNKFKYRMLIASVMFGIYVLLAIENLQCMGYDSKAIDKMIAYNIDYKEILEQVNVQLTNAVKSE</sequence>
<evidence type="ECO:0000313" key="5">
    <source>
        <dbReference type="Proteomes" id="UP000247523"/>
    </source>
</evidence>
<dbReference type="EMBL" id="QICS01000001">
    <property type="protein sequence ID" value="PXV95445.1"/>
    <property type="molecule type" value="Genomic_DNA"/>
</dbReference>
<evidence type="ECO:0000256" key="1">
    <source>
        <dbReference type="SAM" id="Phobius"/>
    </source>
</evidence>
<protein>
    <submittedName>
        <fullName evidence="3">Uncharacterized protein</fullName>
    </submittedName>
</protein>
<evidence type="ECO:0000313" key="2">
    <source>
        <dbReference type="EMBL" id="PXV95445.1"/>
    </source>
</evidence>
<evidence type="ECO:0000313" key="3">
    <source>
        <dbReference type="EMBL" id="RDY32765.1"/>
    </source>
</evidence>
<proteinExistence type="predicted"/>
<dbReference type="AlphaFoldDB" id="A0A255IIN3"/>
<dbReference type="EMBL" id="NOKA02000002">
    <property type="protein sequence ID" value="RDY32765.1"/>
    <property type="molecule type" value="Genomic_DNA"/>
</dbReference>
<keyword evidence="1" id="KW-1133">Transmembrane helix</keyword>
<dbReference type="Proteomes" id="UP000247523">
    <property type="component" value="Unassembled WGS sequence"/>
</dbReference>
<reference evidence="3 4" key="1">
    <citation type="journal article" date="2017" name="Genome Announc.">
        <title>Draft Genome Sequence of a Sporulating and Motile Strain of Lachnotalea glycerini Isolated from Water in Quebec City, Canada.</title>
        <authorList>
            <person name="Maheux A.F."/>
            <person name="Boudreau D.K."/>
            <person name="Berube E."/>
            <person name="Boissinot M."/>
            <person name="Raymond F."/>
            <person name="Brodeur S."/>
            <person name="Corbeil J."/>
            <person name="Isabel S."/>
            <person name="Omar R.F."/>
            <person name="Bergeron M.G."/>
        </authorList>
    </citation>
    <scope>NUCLEOTIDE SEQUENCE [LARGE SCALE GENOMIC DNA]</scope>
    <source>
        <strain evidence="3 4">CCRI-19302</strain>
    </source>
</reference>
<accession>A0A255IIN3</accession>
<feature type="transmembrane region" description="Helical" evidence="1">
    <location>
        <begin position="55"/>
        <end position="72"/>
    </location>
</feature>
<gene>
    <name evidence="2" type="ORF">C8E03_10174</name>
    <name evidence="3" type="ORF">CG710_002190</name>
</gene>
<reference evidence="2 5" key="2">
    <citation type="submission" date="2018-05" db="EMBL/GenBank/DDBJ databases">
        <title>Genomic Encyclopedia of Type Strains, Phase IV (KMG-IV): sequencing the most valuable type-strain genomes for metagenomic binning, comparative biology and taxonomic classification.</title>
        <authorList>
            <person name="Goeker M."/>
        </authorList>
    </citation>
    <scope>NUCLEOTIDE SEQUENCE [LARGE SCALE GENOMIC DNA]</scope>
    <source>
        <strain evidence="2 5">DSM 28816</strain>
    </source>
</reference>
<keyword evidence="4" id="KW-1185">Reference proteome</keyword>
<name>A0A255IIN3_9FIRM</name>
<dbReference type="RefSeq" id="WP_094377302.1">
    <property type="nucleotide sequence ID" value="NZ_NOKA02000002.1"/>
</dbReference>
<comment type="caution">
    <text evidence="3">The sequence shown here is derived from an EMBL/GenBank/DDBJ whole genome shotgun (WGS) entry which is preliminary data.</text>
</comment>
<dbReference type="Proteomes" id="UP000216411">
    <property type="component" value="Unassembled WGS sequence"/>
</dbReference>
<keyword evidence="1" id="KW-0812">Transmembrane</keyword>
<dbReference type="OrthoDB" id="2053152at2"/>
<reference evidence="3" key="3">
    <citation type="submission" date="2018-07" db="EMBL/GenBank/DDBJ databases">
        <authorList>
            <person name="Quirk P.G."/>
            <person name="Krulwich T.A."/>
        </authorList>
    </citation>
    <scope>NUCLEOTIDE SEQUENCE</scope>
    <source>
        <strain evidence="3">CCRI-19302</strain>
    </source>
</reference>
<keyword evidence="1" id="KW-0472">Membrane</keyword>